<feature type="region of interest" description="Disordered" evidence="1">
    <location>
        <begin position="322"/>
        <end position="341"/>
    </location>
</feature>
<dbReference type="GO" id="GO:0016740">
    <property type="term" value="F:transferase activity"/>
    <property type="evidence" value="ECO:0007669"/>
    <property type="project" value="UniProtKB-KW"/>
</dbReference>
<reference evidence="3 4" key="1">
    <citation type="submission" date="2020-08" db="EMBL/GenBank/DDBJ databases">
        <title>Genomic Encyclopedia of Type Strains, Phase IV (KMG-IV): sequencing the most valuable type-strain genomes for metagenomic binning, comparative biology and taxonomic classification.</title>
        <authorList>
            <person name="Goeker M."/>
        </authorList>
    </citation>
    <scope>NUCLEOTIDE SEQUENCE [LARGE SCALE GENOMIC DNA]</scope>
    <source>
        <strain evidence="3 4">DSM 103733</strain>
    </source>
</reference>
<dbReference type="EMBL" id="JACHEK010000005">
    <property type="protein sequence ID" value="MBB6144905.1"/>
    <property type="molecule type" value="Genomic_DNA"/>
</dbReference>
<dbReference type="InterPro" id="IPR001173">
    <property type="entry name" value="Glyco_trans_2-like"/>
</dbReference>
<dbReference type="InterPro" id="IPR050834">
    <property type="entry name" value="Glycosyltransf_2"/>
</dbReference>
<name>A0A841JWG9_9BACT</name>
<dbReference type="Proteomes" id="UP000538666">
    <property type="component" value="Unassembled WGS sequence"/>
</dbReference>
<evidence type="ECO:0000256" key="1">
    <source>
        <dbReference type="SAM" id="MobiDB-lite"/>
    </source>
</evidence>
<feature type="domain" description="Glycosyltransferase 2-like" evidence="2">
    <location>
        <begin position="24"/>
        <end position="150"/>
    </location>
</feature>
<keyword evidence="4" id="KW-1185">Reference proteome</keyword>
<dbReference type="OrthoDB" id="9785185at2"/>
<protein>
    <submittedName>
        <fullName evidence="3">Glycosyltransferase involved in cell wall biosynthesis</fullName>
    </submittedName>
</protein>
<dbReference type="AlphaFoldDB" id="A0A841JWG9"/>
<dbReference type="Pfam" id="PF00535">
    <property type="entry name" value="Glycos_transf_2"/>
    <property type="match status" value="1"/>
</dbReference>
<evidence type="ECO:0000313" key="4">
    <source>
        <dbReference type="Proteomes" id="UP000538666"/>
    </source>
</evidence>
<evidence type="ECO:0000313" key="3">
    <source>
        <dbReference type="EMBL" id="MBB6144905.1"/>
    </source>
</evidence>
<keyword evidence="3" id="KW-0808">Transferase</keyword>
<accession>A0A841JWG9</accession>
<dbReference type="Gene3D" id="3.90.550.10">
    <property type="entry name" value="Spore Coat Polysaccharide Biosynthesis Protein SpsA, Chain A"/>
    <property type="match status" value="1"/>
</dbReference>
<comment type="caution">
    <text evidence="3">The sequence shown here is derived from an EMBL/GenBank/DDBJ whole genome shotgun (WGS) entry which is preliminary data.</text>
</comment>
<evidence type="ECO:0000259" key="2">
    <source>
        <dbReference type="Pfam" id="PF00535"/>
    </source>
</evidence>
<sequence>MSTAPQPEAGRAVSSPEEAAFVTAIIPTCGRPLLARRAILSALGQTYRSLDVVLVIDGPDDPTRELAAAMHEPRLRVIELKAKVGAAEARNIGVNAATGEWMAFLDDDDEWLPQKVTEQIQTAYGSRAVYPVVSSPTIVRTGAFDWISPRELYDSREAMSEFLFCRRRFIDGARYMQTSTLLTPRRLMLDVPFRKDLARHQDWDWLLRAAAHPGVEFHMHPEALSIFNVEEGRASVGRSLDWEFSRSWAREMRGSFTPRAYSFFLATECISRAVKAHAGGRVYAKLILEFFSKGRATPRSLLSIASLLWIPERTRAAIKSRLRNLHPHPSSRRDAQSPQRV</sequence>
<gene>
    <name evidence="3" type="ORF">HNQ77_002861</name>
</gene>
<proteinExistence type="predicted"/>
<dbReference type="RefSeq" id="WP_050059547.1">
    <property type="nucleotide sequence ID" value="NZ_JACHEK010000005.1"/>
</dbReference>
<dbReference type="PANTHER" id="PTHR43685">
    <property type="entry name" value="GLYCOSYLTRANSFERASE"/>
    <property type="match status" value="1"/>
</dbReference>
<dbReference type="SUPFAM" id="SSF53448">
    <property type="entry name" value="Nucleotide-diphospho-sugar transferases"/>
    <property type="match status" value="1"/>
</dbReference>
<dbReference type="InterPro" id="IPR029044">
    <property type="entry name" value="Nucleotide-diphossugar_trans"/>
</dbReference>
<organism evidence="3 4">
    <name type="scientific">Silvibacterium bohemicum</name>
    <dbReference type="NCBI Taxonomy" id="1577686"/>
    <lineage>
        <taxon>Bacteria</taxon>
        <taxon>Pseudomonadati</taxon>
        <taxon>Acidobacteriota</taxon>
        <taxon>Terriglobia</taxon>
        <taxon>Terriglobales</taxon>
        <taxon>Acidobacteriaceae</taxon>
        <taxon>Silvibacterium</taxon>
    </lineage>
</organism>
<dbReference type="PANTHER" id="PTHR43685:SF2">
    <property type="entry name" value="GLYCOSYLTRANSFERASE 2-LIKE DOMAIN-CONTAINING PROTEIN"/>
    <property type="match status" value="1"/>
</dbReference>
<dbReference type="CDD" id="cd00761">
    <property type="entry name" value="Glyco_tranf_GTA_type"/>
    <property type="match status" value="1"/>
</dbReference>